<evidence type="ECO:0000313" key="2">
    <source>
        <dbReference type="EMBL" id="CAK8053534.1"/>
    </source>
</evidence>
<sequence length="103" mass="11431">MKDQAKEKEIMDALTSVVDPELQVDIVNLGFINWVDLDSEGEATINMTLTMLGCPIMDTIENMVKDALKIVPGVKTTSVELAWEPAWTIDRMTDFAKMSLGLV</sequence>
<dbReference type="InterPro" id="IPR052339">
    <property type="entry name" value="Fe-S_Maturation_MIP18"/>
</dbReference>
<dbReference type="InterPro" id="IPR002744">
    <property type="entry name" value="MIP18-like"/>
</dbReference>
<gene>
    <name evidence="2" type="ORF">R54876_GBNLAHCA_00089</name>
</gene>
<comment type="caution">
    <text evidence="2">The sequence shown here is derived from an EMBL/GenBank/DDBJ whole genome shotgun (WGS) entry which is preliminary data.</text>
</comment>
<dbReference type="SUPFAM" id="SSF117916">
    <property type="entry name" value="Fe-S cluster assembly (FSCA) domain-like"/>
    <property type="match status" value="1"/>
</dbReference>
<dbReference type="PANTHER" id="PTHR42831:SF1">
    <property type="entry name" value="FE-S PROTEIN MATURATION AUXILIARY FACTOR YITW"/>
    <property type="match status" value="1"/>
</dbReference>
<dbReference type="EMBL" id="CAWVOH010000001">
    <property type="protein sequence ID" value="CAK8053534.1"/>
    <property type="molecule type" value="Genomic_DNA"/>
</dbReference>
<accession>A0ABP0ER64</accession>
<dbReference type="Proteomes" id="UP001314241">
    <property type="component" value="Unassembled WGS sequence"/>
</dbReference>
<organism evidence="2 3">
    <name type="scientific">Eupransor demetentiae</name>
    <dbReference type="NCBI Taxonomy" id="3109584"/>
    <lineage>
        <taxon>Bacteria</taxon>
        <taxon>Bacillati</taxon>
        <taxon>Bacillota</taxon>
        <taxon>Bacilli</taxon>
        <taxon>Lactobacillales</taxon>
        <taxon>Lactobacillaceae</taxon>
        <taxon>Eupransor</taxon>
    </lineage>
</organism>
<dbReference type="InterPro" id="IPR034904">
    <property type="entry name" value="FSCA_dom_sf"/>
</dbReference>
<evidence type="ECO:0000259" key="1">
    <source>
        <dbReference type="Pfam" id="PF01883"/>
    </source>
</evidence>
<feature type="domain" description="MIP18 family-like" evidence="1">
    <location>
        <begin position="7"/>
        <end position="80"/>
    </location>
</feature>
<dbReference type="PANTHER" id="PTHR42831">
    <property type="entry name" value="FE-S PROTEIN MATURATION AUXILIARY FACTOR YITW"/>
    <property type="match status" value="1"/>
</dbReference>
<dbReference type="Gene3D" id="3.30.300.130">
    <property type="entry name" value="Fe-S cluster assembly (FSCA)"/>
    <property type="match status" value="1"/>
</dbReference>
<evidence type="ECO:0000313" key="3">
    <source>
        <dbReference type="Proteomes" id="UP001314241"/>
    </source>
</evidence>
<proteinExistence type="predicted"/>
<name>A0ABP0ER64_9LACO</name>
<dbReference type="Pfam" id="PF01883">
    <property type="entry name" value="FeS_assembly_P"/>
    <property type="match status" value="1"/>
</dbReference>
<reference evidence="2 3" key="1">
    <citation type="submission" date="2024-01" db="EMBL/GenBank/DDBJ databases">
        <authorList>
            <person name="Botero Cardona J."/>
        </authorList>
    </citation>
    <scope>NUCLEOTIDE SEQUENCE [LARGE SCALE GENOMIC DNA]</scope>
    <source>
        <strain evidence="2 3">LMG 33000</strain>
    </source>
</reference>
<keyword evidence="3" id="KW-1185">Reference proteome</keyword>
<dbReference type="RefSeq" id="WP_349641098.1">
    <property type="nucleotide sequence ID" value="NZ_CAWVOH010000001.1"/>
</dbReference>
<protein>
    <submittedName>
        <fullName evidence="2">Metal-sulfur cluster biosynthetic enzyme (PaaD)</fullName>
    </submittedName>
</protein>